<feature type="compositionally biased region" description="Basic and acidic residues" evidence="11">
    <location>
        <begin position="48"/>
        <end position="61"/>
    </location>
</feature>
<dbReference type="GO" id="GO:0000796">
    <property type="term" value="C:condensin complex"/>
    <property type="evidence" value="ECO:0007669"/>
    <property type="project" value="InterPro"/>
</dbReference>
<evidence type="ECO:0000256" key="8">
    <source>
        <dbReference type="ARBA" id="ARBA00022776"/>
    </source>
</evidence>
<sequence>MEGILSTSTPRINREKNLHRQTLLRNAVEASPLRRRSIAQTPAPVLERSNDEHERSSRRSLVDMQRRLSNIPTGGSPMNESVKLLGDQDMKDHIQLCAKLYNENKITAKNAWKLQIIDLLSHVAHKLGEKETLQMASTSLDISAKVYSIRVDDLYSEGLKLARSMARIAVKEKELPQDGDIDDGEAEKENVRTTRKKKSNLLAGEKLTIAKDPTSLVGPLPKLESVFFSKRNDTSSSAVDNLSNNKLWMDSSGYRFMLLSKEKAWVDGPDPLVKDVGNPDSKKYPLDIEPLASVKLCVQFKDFEVDKFDPEQEEKLLAREKSVLRQEEVVFDDNGIPIPELDGSVHDIFTNAVNSDDEAPDDDIRSIHEEIAPQLGGNLEHIVQFRPDVPEGLQRSEYSYNAVVNTRSGKVIDQIWAGPSHWKLKCIKSAPARFSGQVVEEKRQKRGKRKALPQMIDFDAECDQLDMNAKVKIKRRPPRITLPFPDTFCIKMMAHINELMIKPGVCPVQKKPQTQADYEVSAYKYENPNDSQYCPQGNDDDGGDDADDMPMHENHNDIEEEHNVAQQRFLGDNLVDAPETVPQSYIGYALQAKKMNMKKLKTAVWQTLTGTTAEVINDDQARAKVKPMNFSNMYEHLPDRLTGNTREELSCPLAFVALLHLANEQNLQLKQLPGYKDFHIRGPTA</sequence>
<evidence type="ECO:0000256" key="7">
    <source>
        <dbReference type="ARBA" id="ARBA00022618"/>
    </source>
</evidence>
<organism evidence="12 13">
    <name type="scientific">Aromia moschata</name>
    <dbReference type="NCBI Taxonomy" id="1265417"/>
    <lineage>
        <taxon>Eukaryota</taxon>
        <taxon>Metazoa</taxon>
        <taxon>Ecdysozoa</taxon>
        <taxon>Arthropoda</taxon>
        <taxon>Hexapoda</taxon>
        <taxon>Insecta</taxon>
        <taxon>Pterygota</taxon>
        <taxon>Neoptera</taxon>
        <taxon>Endopterygota</taxon>
        <taxon>Coleoptera</taxon>
        <taxon>Polyphaga</taxon>
        <taxon>Cucujiformia</taxon>
        <taxon>Chrysomeloidea</taxon>
        <taxon>Cerambycidae</taxon>
        <taxon>Cerambycinae</taxon>
        <taxon>Callichromatini</taxon>
        <taxon>Aromia</taxon>
    </lineage>
</organism>
<protein>
    <recommendedName>
        <fullName evidence="4">Condensin complex subunit 2</fullName>
    </recommendedName>
</protein>
<evidence type="ECO:0000256" key="2">
    <source>
        <dbReference type="ARBA" id="ARBA00004496"/>
    </source>
</evidence>
<dbReference type="PANTHER" id="PTHR13108:SF9">
    <property type="entry name" value="CONDENSIN COMPLEX SUBUNIT 2"/>
    <property type="match status" value="1"/>
</dbReference>
<dbReference type="Proteomes" id="UP001162162">
    <property type="component" value="Unassembled WGS sequence"/>
</dbReference>
<evidence type="ECO:0000256" key="11">
    <source>
        <dbReference type="SAM" id="MobiDB-lite"/>
    </source>
</evidence>
<dbReference type="GO" id="GO:0003682">
    <property type="term" value="F:chromatin binding"/>
    <property type="evidence" value="ECO:0007669"/>
    <property type="project" value="TreeGrafter"/>
</dbReference>
<name>A0AAV8YAF3_9CUCU</name>
<keyword evidence="5" id="KW-0158">Chromosome</keyword>
<dbReference type="AlphaFoldDB" id="A0AAV8YAF3"/>
<accession>A0AAV8YAF3</accession>
<evidence type="ECO:0000313" key="13">
    <source>
        <dbReference type="Proteomes" id="UP001162162"/>
    </source>
</evidence>
<evidence type="ECO:0000256" key="1">
    <source>
        <dbReference type="ARBA" id="ARBA00004286"/>
    </source>
</evidence>
<evidence type="ECO:0000256" key="3">
    <source>
        <dbReference type="ARBA" id="ARBA00009471"/>
    </source>
</evidence>
<feature type="region of interest" description="Disordered" evidence="11">
    <location>
        <begin position="34"/>
        <end position="61"/>
    </location>
</feature>
<keyword evidence="13" id="KW-1185">Reference proteome</keyword>
<dbReference type="GO" id="GO:0005737">
    <property type="term" value="C:cytoplasm"/>
    <property type="evidence" value="ECO:0007669"/>
    <property type="project" value="UniProtKB-SubCell"/>
</dbReference>
<dbReference type="GO" id="GO:0051301">
    <property type="term" value="P:cell division"/>
    <property type="evidence" value="ECO:0007669"/>
    <property type="project" value="UniProtKB-KW"/>
</dbReference>
<proteinExistence type="inferred from homology"/>
<keyword evidence="10" id="KW-0131">Cell cycle</keyword>
<dbReference type="Pfam" id="PF05786">
    <property type="entry name" value="Cnd2"/>
    <property type="match status" value="2"/>
</dbReference>
<evidence type="ECO:0000256" key="6">
    <source>
        <dbReference type="ARBA" id="ARBA00022490"/>
    </source>
</evidence>
<dbReference type="GO" id="GO:0007076">
    <property type="term" value="P:mitotic chromosome condensation"/>
    <property type="evidence" value="ECO:0007669"/>
    <property type="project" value="InterPro"/>
</dbReference>
<keyword evidence="8" id="KW-0498">Mitosis</keyword>
<feature type="compositionally biased region" description="Acidic residues" evidence="11">
    <location>
        <begin position="538"/>
        <end position="548"/>
    </location>
</feature>
<evidence type="ECO:0000313" key="12">
    <source>
        <dbReference type="EMBL" id="KAJ8947872.1"/>
    </source>
</evidence>
<evidence type="ECO:0000256" key="5">
    <source>
        <dbReference type="ARBA" id="ARBA00022454"/>
    </source>
</evidence>
<keyword evidence="7" id="KW-0132">Cell division</keyword>
<keyword evidence="6" id="KW-0963">Cytoplasm</keyword>
<evidence type="ECO:0000256" key="10">
    <source>
        <dbReference type="ARBA" id="ARBA00023306"/>
    </source>
</evidence>
<keyword evidence="9" id="KW-0226">DNA condensation</keyword>
<evidence type="ECO:0000256" key="4">
    <source>
        <dbReference type="ARBA" id="ARBA00016065"/>
    </source>
</evidence>
<comment type="subcellular location">
    <subcellularLocation>
        <location evidence="1">Chromosome</location>
    </subcellularLocation>
    <subcellularLocation>
        <location evidence="2">Cytoplasm</location>
    </subcellularLocation>
</comment>
<dbReference type="PANTHER" id="PTHR13108">
    <property type="entry name" value="CONDENSIN COMPLEX SUBUNIT 2"/>
    <property type="match status" value="1"/>
</dbReference>
<reference evidence="12" key="1">
    <citation type="journal article" date="2023" name="Insect Mol. Biol.">
        <title>Genome sequencing provides insights into the evolution of gene families encoding plant cell wall-degrading enzymes in longhorned beetles.</title>
        <authorList>
            <person name="Shin N.R."/>
            <person name="Okamura Y."/>
            <person name="Kirsch R."/>
            <person name="Pauchet Y."/>
        </authorList>
    </citation>
    <scope>NUCLEOTIDE SEQUENCE</scope>
    <source>
        <strain evidence="12">AMC_N1</strain>
    </source>
</reference>
<comment type="caution">
    <text evidence="12">The sequence shown here is derived from an EMBL/GenBank/DDBJ whole genome shotgun (WGS) entry which is preliminary data.</text>
</comment>
<comment type="similarity">
    <text evidence="3">Belongs to the CND2 (condensin subunit 2) family.</text>
</comment>
<dbReference type="EMBL" id="JAPWTK010000150">
    <property type="protein sequence ID" value="KAJ8947872.1"/>
    <property type="molecule type" value="Genomic_DNA"/>
</dbReference>
<evidence type="ECO:0000256" key="9">
    <source>
        <dbReference type="ARBA" id="ARBA00023067"/>
    </source>
</evidence>
<gene>
    <name evidence="12" type="ORF">NQ318_010018</name>
</gene>
<feature type="region of interest" description="Disordered" evidence="11">
    <location>
        <begin position="528"/>
        <end position="551"/>
    </location>
</feature>
<dbReference type="InterPro" id="IPR022816">
    <property type="entry name" value="Condensin_barren_su2"/>
</dbReference>